<reference evidence="2 3" key="1">
    <citation type="submission" date="2023-10" db="EMBL/GenBank/DDBJ databases">
        <title>The complete genome sequence of Methanoculleus palmolei DSM 4273.</title>
        <authorList>
            <person name="Lai S.-J."/>
            <person name="You Y.-T."/>
            <person name="Chen S.-C."/>
        </authorList>
    </citation>
    <scope>NUCLEOTIDE SEQUENCE [LARGE SCALE GENOMIC DNA]</scope>
    <source>
        <strain evidence="2 3">DSM 4273</strain>
    </source>
</reference>
<evidence type="ECO:0000256" key="1">
    <source>
        <dbReference type="SAM" id="MobiDB-lite"/>
    </source>
</evidence>
<gene>
    <name evidence="2" type="ORF">R6Y95_09545</name>
</gene>
<dbReference type="InterPro" id="IPR047676">
    <property type="entry name" value="FxLYD_dom"/>
</dbReference>
<sequence length="155" mass="16506">MQDTSVAKKILVSLLLFASLAGTAAVAGCTEAPPGPEAPTPTPEGTQTAHATYSPAGPEPSFSAAITALEKHFRTDTSCYWVATGTVTNTGDAPGRNVVIRFMLIDDENGMIRSTETRFAPRFQAGEKKIFTVEPLPGDCDRQYHAEITVAHDIP</sequence>
<keyword evidence="3" id="KW-1185">Reference proteome</keyword>
<dbReference type="NCBIfam" id="NF038353">
    <property type="entry name" value="FxLYD_dom"/>
    <property type="match status" value="1"/>
</dbReference>
<dbReference type="Proteomes" id="UP001626603">
    <property type="component" value="Chromosome"/>
</dbReference>
<feature type="compositionally biased region" description="Pro residues" evidence="1">
    <location>
        <begin position="33"/>
        <end position="42"/>
    </location>
</feature>
<dbReference type="AlphaFoldDB" id="A0ABD8A970"/>
<name>A0ABD8A970_9EURY</name>
<evidence type="ECO:0000313" key="2">
    <source>
        <dbReference type="EMBL" id="WOX55700.1"/>
    </source>
</evidence>
<organism evidence="2 3">
    <name type="scientific">Methanoculleus palmolei</name>
    <dbReference type="NCBI Taxonomy" id="72612"/>
    <lineage>
        <taxon>Archaea</taxon>
        <taxon>Methanobacteriati</taxon>
        <taxon>Methanobacteriota</taxon>
        <taxon>Stenosarchaea group</taxon>
        <taxon>Methanomicrobia</taxon>
        <taxon>Methanomicrobiales</taxon>
        <taxon>Methanomicrobiaceae</taxon>
        <taxon>Methanoculleus</taxon>
    </lineage>
</organism>
<feature type="region of interest" description="Disordered" evidence="1">
    <location>
        <begin position="31"/>
        <end position="58"/>
    </location>
</feature>
<dbReference type="EMBL" id="CP137641">
    <property type="protein sequence ID" value="WOX55700.1"/>
    <property type="molecule type" value="Genomic_DNA"/>
</dbReference>
<accession>A0ABD8A970</accession>
<proteinExistence type="predicted"/>
<protein>
    <submittedName>
        <fullName evidence="2">FxLYD domain-containing protein</fullName>
    </submittedName>
</protein>
<evidence type="ECO:0000313" key="3">
    <source>
        <dbReference type="Proteomes" id="UP001626603"/>
    </source>
</evidence>